<dbReference type="SUPFAM" id="SSF53822">
    <property type="entry name" value="Periplasmic binding protein-like I"/>
    <property type="match status" value="2"/>
</dbReference>
<feature type="transmembrane region" description="Helical" evidence="6">
    <location>
        <begin position="1113"/>
        <end position="1133"/>
    </location>
</feature>
<dbReference type="PANTHER" id="PTHR11319">
    <property type="entry name" value="G PROTEIN-COUPLED RECEPTOR-RELATED"/>
    <property type="match status" value="1"/>
</dbReference>
<dbReference type="Gene3D" id="2.10.50.10">
    <property type="entry name" value="Tumor Necrosis Factor Receptor, subunit A, domain 2"/>
    <property type="match status" value="1"/>
</dbReference>
<dbReference type="EMBL" id="LGRX02010654">
    <property type="protein sequence ID" value="KAK3269944.1"/>
    <property type="molecule type" value="Genomic_DNA"/>
</dbReference>
<feature type="transmembrane region" description="Helical" evidence="6">
    <location>
        <begin position="1017"/>
        <end position="1037"/>
    </location>
</feature>
<sequence>FGLLIAPGGIAGAFGLVVREEDRALGAVGCQIAFITVENSDGAYASRGMAAGAQLYGINLRCELHYTPGDVATLRTALETLASECKVKLVVFFVDVPGVFDFFREASSAGLTQSNNMTFMTTGHEQITNSFHSMSDAESKQLSLWMQGVQVLQPSATQSSPNVTDSLAMLADLKAAWRNEINISTLPEVLRGKLGDDVDDFLSADFDDGEMEGFCAMYAAVWNMAIAASHTWRDLSASDWRDRPSRSDRIYRRLTTGLRDLKVVGVASEFNTLGLLKLNVSWARLYWNSTMSHWKRVAWYNASSRTVGEIQSAAHYGAGTSVNPCQGCAQPGTVYMEELLRCGFQGALFMENWDVYDTNSRMAVAAYIALDHVNRRDPLIVADAEILHPDFGMGLGLFNDENDIVIGTEAMLEAVNEGARVLIGPQTSDVAEPQGVLGGVYDVPIISNSATAEELTELALFSRLILTDTWTVQALLNLIVSNTWSQIGLIHPTGTWGDGFNLLLSEQVGWYDVELLITKSFSKTNSPEELREALWAVKASSARIIVLLLPGGINATAFFGYADTIGLIGNGYVWILPESINFSTELADPANGAELARLLEGLLTIKQIGGIPDKLSLLDIAFKGASISILPPEMQARPDLFTPEFFAEGLGGTSSSGYVYDAVWTAAFALHSTFQGNHSDEHYLSMTIKEKDAEESQMQKSLFSSILSTSFSGMLNVSFTKEGNREPATGLFILENYQSGEPVLVKMASPESDWIDVEGATITYSSNSTIPPEDGTLCTAGTYFNVDVVGCDLCPPGTYTDGHDVQHACTECHPGSYGPAYGLDVCLKCPSLEYQPDYGSTECLECPAGAAGAASHPRPAAPYAPPITSGTEGLGSGSTELQNCTCVEGFYRSDGQLGMPCFECPDGGNCTGGTALPFALDGYWGDWDTVPPEDTLDEAGASRIQYLVYHQCPTRTQDRCNGEGRCAGTNLTYQECRSEVENLCGTMFDGAMCDACSLEHFNFGGQCFKCPTSGFTLSNIVFVTAGIVAVAASWIILNKYCAGEYDSIDITLLFLQIASICSQFQLGWPSGLDHIFLILTLVNFDVDVFRPDCLNTETYTAWSYYHTFLLQNILPPFIAGMNFAFYGINWLLVRSNRTHAKGEAETPHNPGLMHRLWRWTRLPLDYLRKISAKDHEELKWVLDRAICESLTFLIISYHTLTINALSVFFCTELPDGNYFLNVSPDITCYESDHVMFMVMAIFAVIFYTVGVPGFFGVILHQGKENDLFANPHYAARFGMLYRRYEKGWYWWEVCLLMRRLAFCIILTMVENQLLQATTSIVILVLFIALHYYARPFLEDDIDMLECTSLIALICLLATGISFNDTETHNEYARMLLIFALLTFGANIFAVTCITIKDIIGKRKTSISTLKLEDLMKWVSRRPGLGEDAKMEFSGKRVRDLELLSTLSRDDLHTWVDAVYHLAIDDDEDPGDSGDPNVEEDPAKKDDEHREELPVTLLRTLFTSEDLLSKVVPDDSIMSYFSEHPLASFMTNLAKEMPEIFDLAVASPNKRDELCGIVKQLFNLHMVMKGQTGPAALVHFVDRGPLLFWLLTTDRASAAHVCSLLQSVQSSYRLPYSQWLANSAQGVIDQAKDGLRSVSSLDGPKLSSLLSQSMSAMRGRIEERARALKESMDASGFIGLQYAVDTTQSAFRLPTVIRRGLRKVAKLTGIVRLGEMHSKGAPSRTSGLDMGIWFT</sequence>
<reference evidence="9 10" key="1">
    <citation type="journal article" date="2015" name="Genome Biol. Evol.">
        <title>Comparative Genomics of a Bacterivorous Green Alga Reveals Evolutionary Causalities and Consequences of Phago-Mixotrophic Mode of Nutrition.</title>
        <authorList>
            <person name="Burns J.A."/>
            <person name="Paasch A."/>
            <person name="Narechania A."/>
            <person name="Kim E."/>
        </authorList>
    </citation>
    <scope>NUCLEOTIDE SEQUENCE [LARGE SCALE GENOMIC DNA]</scope>
    <source>
        <strain evidence="9 10">PLY_AMNH</strain>
    </source>
</reference>
<feature type="compositionally biased region" description="Acidic residues" evidence="5">
    <location>
        <begin position="1465"/>
        <end position="1479"/>
    </location>
</feature>
<evidence type="ECO:0000259" key="8">
    <source>
        <dbReference type="Pfam" id="PF06011"/>
    </source>
</evidence>
<feature type="transmembrane region" description="Helical" evidence="6">
    <location>
        <begin position="1234"/>
        <end position="1259"/>
    </location>
</feature>
<dbReference type="Pfam" id="PF01094">
    <property type="entry name" value="ANF_receptor"/>
    <property type="match status" value="1"/>
</dbReference>
<feature type="transmembrane region" description="Helical" evidence="6">
    <location>
        <begin position="1374"/>
        <end position="1395"/>
    </location>
</feature>
<name>A0AAE0L311_9CHLO</name>
<keyword evidence="4 6" id="KW-0472">Membrane</keyword>
<gene>
    <name evidence="9" type="ORF">CYMTET_21633</name>
</gene>
<feature type="transmembrane region" description="Helical" evidence="6">
    <location>
        <begin position="1313"/>
        <end position="1332"/>
    </location>
</feature>
<evidence type="ECO:0000259" key="7">
    <source>
        <dbReference type="Pfam" id="PF01094"/>
    </source>
</evidence>
<comment type="subcellular location">
    <subcellularLocation>
        <location evidence="1">Membrane</location>
    </subcellularLocation>
</comment>
<dbReference type="Proteomes" id="UP001190700">
    <property type="component" value="Unassembled WGS sequence"/>
</dbReference>
<evidence type="ECO:0000256" key="4">
    <source>
        <dbReference type="ARBA" id="ARBA00023136"/>
    </source>
</evidence>
<evidence type="ECO:0000256" key="3">
    <source>
        <dbReference type="ARBA" id="ARBA00022989"/>
    </source>
</evidence>
<organism evidence="9 10">
    <name type="scientific">Cymbomonas tetramitiformis</name>
    <dbReference type="NCBI Taxonomy" id="36881"/>
    <lineage>
        <taxon>Eukaryota</taxon>
        <taxon>Viridiplantae</taxon>
        <taxon>Chlorophyta</taxon>
        <taxon>Pyramimonadophyceae</taxon>
        <taxon>Pyramimonadales</taxon>
        <taxon>Pyramimonadaceae</taxon>
        <taxon>Cymbomonas</taxon>
    </lineage>
</organism>
<feature type="transmembrane region" description="Helical" evidence="6">
    <location>
        <begin position="1190"/>
        <end position="1214"/>
    </location>
</feature>
<proteinExistence type="predicted"/>
<dbReference type="InterPro" id="IPR001828">
    <property type="entry name" value="ANF_lig-bd_rcpt"/>
</dbReference>
<comment type="caution">
    <text evidence="9">The sequence shown here is derived from an EMBL/GenBank/DDBJ whole genome shotgun (WGS) entry which is preliminary data.</text>
</comment>
<evidence type="ECO:0000256" key="2">
    <source>
        <dbReference type="ARBA" id="ARBA00022692"/>
    </source>
</evidence>
<dbReference type="InterPro" id="IPR028082">
    <property type="entry name" value="Peripla_BP_I"/>
</dbReference>
<keyword evidence="10" id="KW-1185">Reference proteome</keyword>
<feature type="non-terminal residue" evidence="9">
    <location>
        <position position="1"/>
    </location>
</feature>
<dbReference type="Pfam" id="PF06011">
    <property type="entry name" value="TRP"/>
    <property type="match status" value="1"/>
</dbReference>
<feature type="domain" description="Receptor ligand binding region" evidence="7">
    <location>
        <begin position="363"/>
        <end position="728"/>
    </location>
</feature>
<dbReference type="InterPro" id="IPR009030">
    <property type="entry name" value="Growth_fac_rcpt_cys_sf"/>
</dbReference>
<protein>
    <submittedName>
        <fullName evidence="9">Uncharacterized protein</fullName>
    </submittedName>
</protein>
<dbReference type="CDD" id="cd00185">
    <property type="entry name" value="TNFRSF"/>
    <property type="match status" value="1"/>
</dbReference>
<feature type="domain" description="TRP C-terminal" evidence="8">
    <location>
        <begin position="1232"/>
        <end position="1358"/>
    </location>
</feature>
<evidence type="ECO:0000256" key="1">
    <source>
        <dbReference type="ARBA" id="ARBA00004370"/>
    </source>
</evidence>
<feature type="region of interest" description="Disordered" evidence="5">
    <location>
        <begin position="1465"/>
        <end position="1490"/>
    </location>
</feature>
<accession>A0AAE0L311</accession>
<dbReference type="SUPFAM" id="SSF57184">
    <property type="entry name" value="Growth factor receptor domain"/>
    <property type="match status" value="1"/>
</dbReference>
<dbReference type="Gene3D" id="3.40.50.2300">
    <property type="match status" value="2"/>
</dbReference>
<dbReference type="InterPro" id="IPR010308">
    <property type="entry name" value="TRP_C"/>
</dbReference>
<dbReference type="PANTHER" id="PTHR11319:SF35">
    <property type="entry name" value="OUTER MEMBRANE PROTEIN PMPC-RELATED"/>
    <property type="match status" value="1"/>
</dbReference>
<feature type="transmembrane region" description="Helical" evidence="6">
    <location>
        <begin position="1049"/>
        <end position="1068"/>
    </location>
</feature>
<feature type="transmembrane region" description="Helical" evidence="6">
    <location>
        <begin position="1288"/>
        <end position="1307"/>
    </location>
</feature>
<evidence type="ECO:0000256" key="5">
    <source>
        <dbReference type="SAM" id="MobiDB-lite"/>
    </source>
</evidence>
<evidence type="ECO:0000313" key="9">
    <source>
        <dbReference type="EMBL" id="KAK3269944.1"/>
    </source>
</evidence>
<evidence type="ECO:0000313" key="10">
    <source>
        <dbReference type="Proteomes" id="UP001190700"/>
    </source>
</evidence>
<feature type="compositionally biased region" description="Basic and acidic residues" evidence="5">
    <location>
        <begin position="1480"/>
        <end position="1490"/>
    </location>
</feature>
<evidence type="ECO:0000256" key="6">
    <source>
        <dbReference type="SAM" id="Phobius"/>
    </source>
</evidence>
<dbReference type="GO" id="GO:0016020">
    <property type="term" value="C:membrane"/>
    <property type="evidence" value="ECO:0007669"/>
    <property type="project" value="UniProtKB-SubCell"/>
</dbReference>
<keyword evidence="3 6" id="KW-1133">Transmembrane helix</keyword>
<dbReference type="SMART" id="SM01411">
    <property type="entry name" value="Ephrin_rec_like"/>
    <property type="match status" value="1"/>
</dbReference>
<feature type="transmembrane region" description="Helical" evidence="6">
    <location>
        <begin position="1344"/>
        <end position="1362"/>
    </location>
</feature>
<keyword evidence="2 6" id="KW-0812">Transmembrane</keyword>